<feature type="domain" description="AraC-type arabinose-binding/dimerisation" evidence="2">
    <location>
        <begin position="39"/>
        <end position="78"/>
    </location>
</feature>
<dbReference type="AlphaFoldDB" id="A0A642PJF7"/>
<feature type="non-terminal residue" evidence="3">
    <location>
        <position position="135"/>
    </location>
</feature>
<proteinExistence type="predicted"/>
<gene>
    <name evidence="3" type="ORF">F2Y44_24750</name>
</gene>
<dbReference type="GO" id="GO:0006355">
    <property type="term" value="P:regulation of DNA-templated transcription"/>
    <property type="evidence" value="ECO:0007669"/>
    <property type="project" value="InterPro"/>
</dbReference>
<accession>A0A642PJF7</accession>
<organism evidence="3">
    <name type="scientific">Phocaeicola dorei</name>
    <dbReference type="NCBI Taxonomy" id="357276"/>
    <lineage>
        <taxon>Bacteria</taxon>
        <taxon>Pseudomonadati</taxon>
        <taxon>Bacteroidota</taxon>
        <taxon>Bacteroidia</taxon>
        <taxon>Bacteroidales</taxon>
        <taxon>Bacteroidaceae</taxon>
        <taxon>Phocaeicola</taxon>
    </lineage>
</organism>
<evidence type="ECO:0000313" key="3">
    <source>
        <dbReference type="EMBL" id="KAA5376276.1"/>
    </source>
</evidence>
<dbReference type="InterPro" id="IPR003313">
    <property type="entry name" value="AraC-bd"/>
</dbReference>
<dbReference type="Gene3D" id="2.60.120.10">
    <property type="entry name" value="Jelly Rolls"/>
    <property type="match status" value="1"/>
</dbReference>
<comment type="caution">
    <text evidence="3">The sequence shown here is derived from an EMBL/GenBank/DDBJ whole genome shotgun (WGS) entry which is preliminary data.</text>
</comment>
<dbReference type="InterPro" id="IPR014710">
    <property type="entry name" value="RmlC-like_jellyroll"/>
</dbReference>
<dbReference type="SUPFAM" id="SSF51215">
    <property type="entry name" value="Regulatory protein AraC"/>
    <property type="match status" value="1"/>
</dbReference>
<dbReference type="Pfam" id="PF02311">
    <property type="entry name" value="AraC_binding"/>
    <property type="match status" value="1"/>
</dbReference>
<dbReference type="RefSeq" id="WP_202188241.1">
    <property type="nucleotide sequence ID" value="NZ_VVZE01000290.1"/>
</dbReference>
<evidence type="ECO:0000256" key="1">
    <source>
        <dbReference type="ARBA" id="ARBA00023125"/>
    </source>
</evidence>
<keyword evidence="1" id="KW-0238">DNA-binding</keyword>
<sequence>MKNAIPRYNFYKTKYGSELLIDVVDLQYTRKFLTQGKVHILTYYDITFITEGEGEFTIGNRTHLAAPGDVFFSKPGEVRSWDTDRIGNGHALIFEDTFLTSFFKDPLFVQHLPFFRMGKMVDKLQLPNGLYARIL</sequence>
<protein>
    <submittedName>
        <fullName evidence="3">AraC family transcriptional regulator</fullName>
    </submittedName>
</protein>
<dbReference type="InterPro" id="IPR037923">
    <property type="entry name" value="HTH-like"/>
</dbReference>
<reference evidence="3" key="1">
    <citation type="journal article" date="2019" name="Nat. Med.">
        <title>A library of human gut bacterial isolates paired with longitudinal multiomics data enables mechanistic microbiome research.</title>
        <authorList>
            <person name="Poyet M."/>
            <person name="Groussin M."/>
            <person name="Gibbons S.M."/>
            <person name="Avila-Pacheco J."/>
            <person name="Jiang X."/>
            <person name="Kearney S.M."/>
            <person name="Perrotta A.R."/>
            <person name="Berdy B."/>
            <person name="Zhao S."/>
            <person name="Lieberman T.D."/>
            <person name="Swanson P.K."/>
            <person name="Smith M."/>
            <person name="Roesemann S."/>
            <person name="Alexander J.E."/>
            <person name="Rich S.A."/>
            <person name="Livny J."/>
            <person name="Vlamakis H."/>
            <person name="Clish C."/>
            <person name="Bullock K."/>
            <person name="Deik A."/>
            <person name="Scott J."/>
            <person name="Pierce K.A."/>
            <person name="Xavier R.J."/>
            <person name="Alm E.J."/>
        </authorList>
    </citation>
    <scope>NUCLEOTIDE SEQUENCE [LARGE SCALE GENOMIC DNA]</scope>
    <source>
        <strain evidence="3">BIOML-A8</strain>
    </source>
</reference>
<name>A0A642PJF7_9BACT</name>
<evidence type="ECO:0000259" key="2">
    <source>
        <dbReference type="Pfam" id="PF02311"/>
    </source>
</evidence>
<dbReference type="GO" id="GO:0003677">
    <property type="term" value="F:DNA binding"/>
    <property type="evidence" value="ECO:0007669"/>
    <property type="project" value="UniProtKB-KW"/>
</dbReference>
<dbReference type="EMBL" id="VVZE01000290">
    <property type="protein sequence ID" value="KAA5376276.1"/>
    <property type="molecule type" value="Genomic_DNA"/>
</dbReference>